<dbReference type="PANTHER" id="PTHR11101">
    <property type="entry name" value="PHOSPHATE TRANSPORTER"/>
    <property type="match status" value="1"/>
</dbReference>
<dbReference type="EMBL" id="WJQU01000003">
    <property type="protein sequence ID" value="KAJ6637419.1"/>
    <property type="molecule type" value="Genomic_DNA"/>
</dbReference>
<dbReference type="Proteomes" id="UP001151699">
    <property type="component" value="Chromosome X"/>
</dbReference>
<evidence type="ECO:0000256" key="2">
    <source>
        <dbReference type="ARBA" id="ARBA00009916"/>
    </source>
</evidence>
<proteinExistence type="inferred from homology"/>
<protein>
    <recommendedName>
        <fullName evidence="8">Phosphate transporter</fullName>
    </recommendedName>
</protein>
<evidence type="ECO:0000256" key="8">
    <source>
        <dbReference type="RuleBase" id="RU363058"/>
    </source>
</evidence>
<dbReference type="GO" id="GO:0005315">
    <property type="term" value="F:phosphate transmembrane transporter activity"/>
    <property type="evidence" value="ECO:0007669"/>
    <property type="project" value="InterPro"/>
</dbReference>
<feature type="transmembrane region" description="Helical" evidence="8">
    <location>
        <begin position="321"/>
        <end position="339"/>
    </location>
</feature>
<dbReference type="OrthoDB" id="260807at2759"/>
<keyword evidence="7 8" id="KW-0472">Membrane</keyword>
<feature type="transmembrane region" description="Helical" evidence="8">
    <location>
        <begin position="458"/>
        <end position="484"/>
    </location>
</feature>
<evidence type="ECO:0000256" key="3">
    <source>
        <dbReference type="ARBA" id="ARBA00022448"/>
    </source>
</evidence>
<dbReference type="PANTHER" id="PTHR11101:SF80">
    <property type="entry name" value="PHOSPHATE TRANSPORTER"/>
    <property type="match status" value="1"/>
</dbReference>
<feature type="transmembrane region" description="Helical" evidence="8">
    <location>
        <begin position="88"/>
        <end position="110"/>
    </location>
</feature>
<dbReference type="GO" id="GO:0035435">
    <property type="term" value="P:phosphate ion transmembrane transport"/>
    <property type="evidence" value="ECO:0007669"/>
    <property type="project" value="TreeGrafter"/>
</dbReference>
<dbReference type="InterPro" id="IPR001204">
    <property type="entry name" value="Phos_transporter"/>
</dbReference>
<comment type="similarity">
    <text evidence="2 8">Belongs to the inorganic phosphate transporter (PiT) (TC 2.A.20) family.</text>
</comment>
<feature type="transmembrane region" description="Helical" evidence="8">
    <location>
        <begin position="142"/>
        <end position="167"/>
    </location>
</feature>
<feature type="transmembrane region" description="Helical" evidence="8">
    <location>
        <begin position="369"/>
        <end position="386"/>
    </location>
</feature>
<comment type="caution">
    <text evidence="9">The sequence shown here is derived from an EMBL/GenBank/DDBJ whole genome shotgun (WGS) entry which is preliminary data.</text>
</comment>
<keyword evidence="6 8" id="KW-1133">Transmembrane helix</keyword>
<evidence type="ECO:0000256" key="1">
    <source>
        <dbReference type="ARBA" id="ARBA00004141"/>
    </source>
</evidence>
<dbReference type="AlphaFoldDB" id="A0A9Q0MUP7"/>
<feature type="transmembrane region" description="Helical" evidence="8">
    <location>
        <begin position="48"/>
        <end position="68"/>
    </location>
</feature>
<feature type="transmembrane region" description="Helical" evidence="8">
    <location>
        <begin position="425"/>
        <end position="446"/>
    </location>
</feature>
<reference evidence="9" key="1">
    <citation type="submission" date="2022-07" db="EMBL/GenBank/DDBJ databases">
        <authorList>
            <person name="Trinca V."/>
            <person name="Uliana J.V.C."/>
            <person name="Torres T.T."/>
            <person name="Ward R.J."/>
            <person name="Monesi N."/>
        </authorList>
    </citation>
    <scope>NUCLEOTIDE SEQUENCE</scope>
    <source>
        <strain evidence="9">HSMRA1968</strain>
        <tissue evidence="9">Whole embryos</tissue>
    </source>
</reference>
<sequence>MDPYSPELLWMVILGFILAFFLAFAIGANDVANSFGTSVGSGVLTFKQAVILAAIFETAGAVLIGYKVTDAIRKGVVDVSVYEGSENVLVLGMLASLIGSTIWIFIATFANAPVSTTHSLVGGIVGFSLVARGGDGLNTGQLISIVISWFVSPALSGVVAIVIYTLIKYLILRAGNPFKAGLISLPIIYGLSFFINFLAITFGGSALLGMSHLTTWMCFVISIGVAIAVALIIQFTLVPWQKRKVLSEANSSGNNVTIPPHTQYQINTVLSLENGKINEAFESKDVEVAAIDNTGNLTPNGSTVALDATLADQKSGMVETLFHYLQILSAVFTAFAHGGNDVSNSIGPLITIWMVYTEGSAMQKSESPIYLLFYGGIGMVIGFALLGRRINETIGKKITKIVPSLGFTIETAAAATVLLASKLGIPVSTTHCIVGAVVSLGIIYGHTDDSGKRVNWKLALSMFSAWVITLPVAGGISALVMYFFKLGFGF</sequence>
<name>A0A9Q0MUP7_9DIPT</name>
<evidence type="ECO:0000256" key="6">
    <source>
        <dbReference type="ARBA" id="ARBA00022989"/>
    </source>
</evidence>
<comment type="subcellular location">
    <subcellularLocation>
        <location evidence="1 8">Membrane</location>
        <topology evidence="1 8">Multi-pass membrane protein</topology>
    </subcellularLocation>
</comment>
<evidence type="ECO:0000256" key="5">
    <source>
        <dbReference type="ARBA" id="ARBA00022692"/>
    </source>
</evidence>
<feature type="transmembrane region" description="Helical" evidence="8">
    <location>
        <begin position="187"/>
        <end position="208"/>
    </location>
</feature>
<feature type="transmembrane region" description="Helical" evidence="8">
    <location>
        <begin position="398"/>
        <end position="419"/>
    </location>
</feature>
<comment type="function">
    <text evidence="8">Sodium-phosphate symporter.</text>
</comment>
<evidence type="ECO:0000256" key="4">
    <source>
        <dbReference type="ARBA" id="ARBA00022592"/>
    </source>
</evidence>
<keyword evidence="5 8" id="KW-0812">Transmembrane</keyword>
<evidence type="ECO:0000313" key="10">
    <source>
        <dbReference type="Proteomes" id="UP001151699"/>
    </source>
</evidence>
<organism evidence="9 10">
    <name type="scientific">Pseudolycoriella hygida</name>
    <dbReference type="NCBI Taxonomy" id="35572"/>
    <lineage>
        <taxon>Eukaryota</taxon>
        <taxon>Metazoa</taxon>
        <taxon>Ecdysozoa</taxon>
        <taxon>Arthropoda</taxon>
        <taxon>Hexapoda</taxon>
        <taxon>Insecta</taxon>
        <taxon>Pterygota</taxon>
        <taxon>Neoptera</taxon>
        <taxon>Endopterygota</taxon>
        <taxon>Diptera</taxon>
        <taxon>Nematocera</taxon>
        <taxon>Sciaroidea</taxon>
        <taxon>Sciaridae</taxon>
        <taxon>Pseudolycoriella</taxon>
    </lineage>
</organism>
<accession>A0A9Q0MUP7</accession>
<feature type="transmembrane region" description="Helical" evidence="8">
    <location>
        <begin position="7"/>
        <end position="28"/>
    </location>
</feature>
<keyword evidence="10" id="KW-1185">Reference proteome</keyword>
<gene>
    <name evidence="9" type="primary">Slc20a1</name>
    <name evidence="9" type="ORF">Bhyg_10149</name>
</gene>
<evidence type="ECO:0000256" key="7">
    <source>
        <dbReference type="ARBA" id="ARBA00023136"/>
    </source>
</evidence>
<dbReference type="GO" id="GO:0016020">
    <property type="term" value="C:membrane"/>
    <property type="evidence" value="ECO:0007669"/>
    <property type="project" value="UniProtKB-SubCell"/>
</dbReference>
<keyword evidence="4 8" id="KW-0592">Phosphate transport</keyword>
<keyword evidence="3 8" id="KW-0813">Transport</keyword>
<dbReference type="Pfam" id="PF01384">
    <property type="entry name" value="PHO4"/>
    <property type="match status" value="1"/>
</dbReference>
<feature type="transmembrane region" description="Helical" evidence="8">
    <location>
        <begin position="214"/>
        <end position="238"/>
    </location>
</feature>
<evidence type="ECO:0000313" key="9">
    <source>
        <dbReference type="EMBL" id="KAJ6637419.1"/>
    </source>
</evidence>